<evidence type="ECO:0000256" key="2">
    <source>
        <dbReference type="PROSITE-ProRule" id="PRU00708"/>
    </source>
</evidence>
<dbReference type="Proteomes" id="UP000683000">
    <property type="component" value="Unassembled WGS sequence"/>
</dbReference>
<reference evidence="4" key="1">
    <citation type="submission" date="2021-03" db="EMBL/GenBank/DDBJ databases">
        <title>Evolutionary innovations through gain and loss of genes in the ectomycorrhizal Boletales.</title>
        <authorList>
            <person name="Wu G."/>
            <person name="Miyauchi S."/>
            <person name="Morin E."/>
            <person name="Yang Z.-L."/>
            <person name="Xu J."/>
            <person name="Martin F.M."/>
        </authorList>
    </citation>
    <scope>NUCLEOTIDE SEQUENCE</scope>
    <source>
        <strain evidence="4">BR01</strain>
    </source>
</reference>
<evidence type="ECO:0000256" key="1">
    <source>
        <dbReference type="ARBA" id="ARBA00022737"/>
    </source>
</evidence>
<dbReference type="InterPro" id="IPR057027">
    <property type="entry name" value="TPR_mt"/>
</dbReference>
<protein>
    <recommendedName>
        <fullName evidence="3">Pentatricopeptide repeat-containing protein-mitochondrial domain-containing protein</fullName>
    </recommendedName>
</protein>
<evidence type="ECO:0000259" key="3">
    <source>
        <dbReference type="Pfam" id="PF23276"/>
    </source>
</evidence>
<keyword evidence="1" id="KW-0677">Repeat</keyword>
<dbReference type="InterPro" id="IPR002885">
    <property type="entry name" value="PPR_rpt"/>
</dbReference>
<dbReference type="Gene3D" id="1.25.40.10">
    <property type="entry name" value="Tetratricopeptide repeat domain"/>
    <property type="match status" value="3"/>
</dbReference>
<proteinExistence type="predicted"/>
<feature type="repeat" description="PPR" evidence="2">
    <location>
        <begin position="290"/>
        <end position="324"/>
    </location>
</feature>
<comment type="caution">
    <text evidence="4">The sequence shown here is derived from an EMBL/GenBank/DDBJ whole genome shotgun (WGS) entry which is preliminary data.</text>
</comment>
<dbReference type="EMBL" id="JAGFBS010000076">
    <property type="protein sequence ID" value="KAG6369551.1"/>
    <property type="molecule type" value="Genomic_DNA"/>
</dbReference>
<dbReference type="NCBIfam" id="TIGR00756">
    <property type="entry name" value="PPR"/>
    <property type="match status" value="3"/>
</dbReference>
<keyword evidence="6" id="KW-1185">Reference proteome</keyword>
<organism evidence="4 6">
    <name type="scientific">Boletus reticuloceps</name>
    <dbReference type="NCBI Taxonomy" id="495285"/>
    <lineage>
        <taxon>Eukaryota</taxon>
        <taxon>Fungi</taxon>
        <taxon>Dikarya</taxon>
        <taxon>Basidiomycota</taxon>
        <taxon>Agaricomycotina</taxon>
        <taxon>Agaricomycetes</taxon>
        <taxon>Agaricomycetidae</taxon>
        <taxon>Boletales</taxon>
        <taxon>Boletineae</taxon>
        <taxon>Boletaceae</taxon>
        <taxon>Boletoideae</taxon>
        <taxon>Boletus</taxon>
    </lineage>
</organism>
<sequence length="531" mass="59838">MLGHVCKRLGSRLSRHLASTPNPKLKPWAFQSDTTLAQTTPLITRCQKEAVSHARANRRLIPMLRLVREMKAEGVKPDLTIYNALLACVAQEGLPLEAWAVVDDMVAMGIPLNRQSYHHLLHACRWSSADTMWQVVDEMKRQGLEPDEQTYAFIIGRATTTESLELALQYMREMETLGLVPLLTTAQDVIKLAAYMDLPKLAIEIAQNFESRSPRRLCSETWMSCLTASADMLYAEGVKLCWNKVVHTSNLIPDEGACISVLHTCARHGLSDLALDVMRVFRGLGVDPWYEHHFAPLVEALCKDGKLKEALHTLDAMRKQCINPTSETVRPFTQYLQQNVDRVDDVWQMLDQWRREGNTVDPLILNSIIQASVLLDDLQRAMGAYKSFPDYDCKPNVDTFNFLLSGCVAAKHRELGEKLLLDLKQAAVKPNATTYEHIILLCLTQPVYGDAFFYLEEMKTQKFVPSARVYATIIQVCVAARDSRYSIALSEMHQCGYALPSSVRRYLSDHGLSPHQDAAAAETETEGVRIF</sequence>
<accession>A0A8I2YCX7</accession>
<dbReference type="PANTHER" id="PTHR47938:SF35">
    <property type="entry name" value="PENTATRICOPEPTIDE REPEAT-CONTAINING PROTEIN 4, MITOCHONDRIAL-RELATED"/>
    <property type="match status" value="1"/>
</dbReference>
<gene>
    <name evidence="4" type="ORF">JVT61DRAFT_14301</name>
    <name evidence="5" type="ORF">JVT61DRAFT_7728</name>
</gene>
<dbReference type="AlphaFoldDB" id="A0A8I2YCX7"/>
<name>A0A8I2YCX7_9AGAM</name>
<dbReference type="Pfam" id="PF23276">
    <property type="entry name" value="TPR_24"/>
    <property type="match status" value="1"/>
</dbReference>
<dbReference type="InterPro" id="IPR011990">
    <property type="entry name" value="TPR-like_helical_dom_sf"/>
</dbReference>
<evidence type="ECO:0000313" key="4">
    <source>
        <dbReference type="EMBL" id="KAG6369551.1"/>
    </source>
</evidence>
<feature type="repeat" description="PPR" evidence="2">
    <location>
        <begin position="78"/>
        <end position="112"/>
    </location>
</feature>
<evidence type="ECO:0000313" key="5">
    <source>
        <dbReference type="EMBL" id="KAG6372288.1"/>
    </source>
</evidence>
<dbReference type="PANTHER" id="PTHR47938">
    <property type="entry name" value="RESPIRATORY COMPLEX I CHAPERONE (CIA84), PUTATIVE (AFU_ORTHOLOGUE AFUA_2G06020)-RELATED"/>
    <property type="match status" value="1"/>
</dbReference>
<dbReference type="PROSITE" id="PS51375">
    <property type="entry name" value="PPR"/>
    <property type="match status" value="2"/>
</dbReference>
<dbReference type="OrthoDB" id="185373at2759"/>
<evidence type="ECO:0000313" key="6">
    <source>
        <dbReference type="Proteomes" id="UP000683000"/>
    </source>
</evidence>
<dbReference type="EMBL" id="JAGFBS010000028">
    <property type="protein sequence ID" value="KAG6372288.1"/>
    <property type="molecule type" value="Genomic_DNA"/>
</dbReference>
<dbReference type="Pfam" id="PF13812">
    <property type="entry name" value="PPR_3"/>
    <property type="match status" value="3"/>
</dbReference>
<feature type="domain" description="Pentatricopeptide repeat-containing protein-mitochondrial" evidence="3">
    <location>
        <begin position="255"/>
        <end position="388"/>
    </location>
</feature>
<dbReference type="GO" id="GO:0003729">
    <property type="term" value="F:mRNA binding"/>
    <property type="evidence" value="ECO:0007669"/>
    <property type="project" value="TreeGrafter"/>
</dbReference>